<keyword evidence="3" id="KW-1185">Reference proteome</keyword>
<evidence type="ECO:0000256" key="1">
    <source>
        <dbReference type="SAM" id="Coils"/>
    </source>
</evidence>
<feature type="coiled-coil region" evidence="1">
    <location>
        <begin position="218"/>
        <end position="252"/>
    </location>
</feature>
<accession>A0ABY8SKY2</accession>
<dbReference type="EMBL" id="CP125947">
    <property type="protein sequence ID" value="WHS63752.1"/>
    <property type="molecule type" value="Genomic_DNA"/>
</dbReference>
<keyword evidence="1" id="KW-0175">Coiled coil</keyword>
<dbReference type="RefSeq" id="WP_283484909.1">
    <property type="nucleotide sequence ID" value="NZ_CP125947.1"/>
</dbReference>
<evidence type="ECO:0000313" key="3">
    <source>
        <dbReference type="Proteomes" id="UP001240697"/>
    </source>
</evidence>
<proteinExistence type="predicted"/>
<gene>
    <name evidence="2" type="ORF">QMY55_14560</name>
</gene>
<sequence>MKSGLQNLQAVRPLPRLWVERVWILESREPLCCIRDIPLRPGINVVWAREPDDNSGSGLASAGHGVGKTSFCLLLRYLLGDDASAISALRAKAAANFPKGGVAAQVHIEGVSWLVFRPFGASSPSWAKVGNQLDELFDEPRATPFQDYLEALQSGFIGRLPTQVLPGTNQPLEWRHLLAWCVREQRTRFDGFFHWREGEGLGFRRSRVDPPLFVSSVLGILNVEVVRLLQEAEQLDAELNKVKSQIPILEKVSAMELDRLEQRVRTKVGARKELPIFESIVEDSLASQVAESLRRAALNEQTIEAEALAAEQAMEPDLVLLNDLRSVCAQSILETQLSKALYEAREKDALRLRGEIDELTRLKGHCSHGRVDFDSCSYVLSRRSTVSMHGRMDVKDAQASLQVRLASFNKAAEDEKAAKARLDKQVARVKELRAGVARLRMRVATSQIGRDTLAADWKEFQAQYALRAEGKGSEALTSARTHEGTLTEQVNGKRAALATRRLQASARVEQIKVITSMVAAALLGEEGHGRFVHDSDQRPFELALGGEAYQVLEVLLGDLSCLLDAATSVESHHPGFLVHDCPREADMSALLYRNFLSTAFEADKQLSTSEGVPFQYIVTTTSPPPLELGKDPFLVLELQPGKDEALLFKRKLEVELPGFASKDGGNAA</sequence>
<evidence type="ECO:0000313" key="2">
    <source>
        <dbReference type="EMBL" id="WHS63752.1"/>
    </source>
</evidence>
<dbReference type="Proteomes" id="UP001240697">
    <property type="component" value="Chromosome"/>
</dbReference>
<reference evidence="2 3" key="1">
    <citation type="submission" date="2023-05" db="EMBL/GenBank/DDBJ databases">
        <authorList>
            <person name="Yin Y."/>
            <person name="Lu Z."/>
        </authorList>
    </citation>
    <scope>NUCLEOTIDE SEQUENCE [LARGE SCALE GENOMIC DNA]</scope>
    <source>
        <strain evidence="2 3">ZM22</strain>
    </source>
</reference>
<protein>
    <submittedName>
        <fullName evidence="2">Uncharacterized protein</fullName>
    </submittedName>
</protein>
<name>A0ABY8SKY2_9BURK</name>
<organism evidence="2 3">
    <name type="scientific">Comamonas resistens</name>
    <dbReference type="NCBI Taxonomy" id="3046670"/>
    <lineage>
        <taxon>Bacteria</taxon>
        <taxon>Pseudomonadati</taxon>
        <taxon>Pseudomonadota</taxon>
        <taxon>Betaproteobacteria</taxon>
        <taxon>Burkholderiales</taxon>
        <taxon>Comamonadaceae</taxon>
        <taxon>Comamonas</taxon>
    </lineage>
</organism>